<dbReference type="RefSeq" id="WP_221431447.1">
    <property type="nucleotide sequence ID" value="NZ_CP081294.1"/>
</dbReference>
<evidence type="ECO:0000313" key="1">
    <source>
        <dbReference type="EMBL" id="QZD95718.1"/>
    </source>
</evidence>
<dbReference type="PANTHER" id="PTHR28152:SF1">
    <property type="entry name" value="HYDROXYACYL-THIOESTER DEHYDRATASE TYPE 2, MITOCHONDRIAL"/>
    <property type="match status" value="1"/>
</dbReference>
<dbReference type="InterPro" id="IPR052741">
    <property type="entry name" value="Mitochondrial_HTD2"/>
</dbReference>
<dbReference type="SUPFAM" id="SSF54637">
    <property type="entry name" value="Thioesterase/thiol ester dehydrase-isomerase"/>
    <property type="match status" value="2"/>
</dbReference>
<evidence type="ECO:0008006" key="3">
    <source>
        <dbReference type="Google" id="ProtNLM"/>
    </source>
</evidence>
<dbReference type="EMBL" id="CP081294">
    <property type="protein sequence ID" value="QZD95718.1"/>
    <property type="molecule type" value="Genomic_DNA"/>
</dbReference>
<organism evidence="1 2">
    <name type="scientific">Qipengyuania gelatinilytica</name>
    <dbReference type="NCBI Taxonomy" id="2867231"/>
    <lineage>
        <taxon>Bacteria</taxon>
        <taxon>Pseudomonadati</taxon>
        <taxon>Pseudomonadota</taxon>
        <taxon>Alphaproteobacteria</taxon>
        <taxon>Sphingomonadales</taxon>
        <taxon>Erythrobacteraceae</taxon>
        <taxon>Qipengyuania</taxon>
    </lineage>
</organism>
<name>A0ABX9A8Y0_9SPHN</name>
<accession>A0ABX9A8Y0</accession>
<evidence type="ECO:0000313" key="2">
    <source>
        <dbReference type="Proteomes" id="UP000824321"/>
    </source>
</evidence>
<protein>
    <recommendedName>
        <fullName evidence="3">N-terminal of MaoC-like dehydratase domain-containing protein</fullName>
    </recommendedName>
</protein>
<sequence length="271" mass="29789">MTGVSEAQLSEWQKAVGREIVEEETLAPLVLCRFARSVGKEDEHDRPPLPHWAFFLPNPLNGEIGPDGHPKRGGFLPDVTLPRRMFAASSIEFPGELDLGASAKQTSRVAELTHKSGRTGDLVFAKVEKRIEQGGELRVREVQTYVYRDAGDPVPMPQPAAEAPDGEAWQPDEVSLFRFSAATCNGHRIHYDYPYTTGVEGYPALIIHGPFTAAKLADLAMRKGDLASFSFRATAPLFLGEPVYLREAADDSVEAVRCDGVTAMQANFSYR</sequence>
<proteinExistence type="predicted"/>
<dbReference type="Gene3D" id="3.10.129.10">
    <property type="entry name" value="Hotdog Thioesterase"/>
    <property type="match status" value="1"/>
</dbReference>
<reference evidence="1 2" key="1">
    <citation type="submission" date="2021-08" db="EMBL/GenBank/DDBJ databases">
        <title>Comparative Genomics Analysis of the Genus Qipengyuania Reveals Extensive Genetic Diversity and Metabolic Versatility, Including the Description of Fifteen Novel Species.</title>
        <authorList>
            <person name="Liu Y."/>
        </authorList>
    </citation>
    <scope>NUCLEOTIDE SEQUENCE [LARGE SCALE GENOMIC DNA]</scope>
    <source>
        <strain evidence="1 2">1NDH1</strain>
    </source>
</reference>
<dbReference type="PANTHER" id="PTHR28152">
    <property type="entry name" value="HYDROXYACYL-THIOESTER DEHYDRATASE TYPE 2, MITOCHONDRIAL"/>
    <property type="match status" value="1"/>
</dbReference>
<dbReference type="InterPro" id="IPR029069">
    <property type="entry name" value="HotDog_dom_sf"/>
</dbReference>
<dbReference type="Proteomes" id="UP000824321">
    <property type="component" value="Chromosome"/>
</dbReference>
<keyword evidence="2" id="KW-1185">Reference proteome</keyword>
<gene>
    <name evidence="1" type="ORF">K3136_03045</name>
</gene>